<dbReference type="PROSITE" id="PS00955">
    <property type="entry name" value="IGP_DEHYDRATASE_2"/>
    <property type="match status" value="1"/>
</dbReference>
<dbReference type="EMBL" id="CP091092">
    <property type="protein sequence ID" value="WFN37287.1"/>
    <property type="molecule type" value="Genomic_DNA"/>
</dbReference>
<dbReference type="NCBIfam" id="NF002114">
    <property type="entry name" value="PRK00951.2-4"/>
    <property type="match status" value="1"/>
</dbReference>
<dbReference type="Gene3D" id="3.30.230.40">
    <property type="entry name" value="Imidazole glycerol phosphate dehydratase, domain 1"/>
    <property type="match status" value="2"/>
</dbReference>
<dbReference type="FunFam" id="3.30.230.40:FF:000003">
    <property type="entry name" value="Imidazoleglycerol-phosphate dehydratase HisB"/>
    <property type="match status" value="1"/>
</dbReference>
<dbReference type="EC" id="4.2.1.19" evidence="6"/>
<dbReference type="PANTHER" id="PTHR23133">
    <property type="entry name" value="IMIDAZOLEGLYCEROL-PHOSPHATE DEHYDRATASE HIS7"/>
    <property type="match status" value="1"/>
</dbReference>
<organism evidence="7 8">
    <name type="scientific">Methanomicrobium antiquum</name>
    <dbReference type="NCBI Taxonomy" id="487686"/>
    <lineage>
        <taxon>Archaea</taxon>
        <taxon>Methanobacteriati</taxon>
        <taxon>Methanobacteriota</taxon>
        <taxon>Stenosarchaea group</taxon>
        <taxon>Methanomicrobia</taxon>
        <taxon>Methanomicrobiales</taxon>
        <taxon>Methanomicrobiaceae</taxon>
        <taxon>Methanomicrobium</taxon>
    </lineage>
</organism>
<evidence type="ECO:0000256" key="5">
    <source>
        <dbReference type="ARBA" id="ARBA00023239"/>
    </source>
</evidence>
<dbReference type="CDD" id="cd07914">
    <property type="entry name" value="IGPD"/>
    <property type="match status" value="1"/>
</dbReference>
<dbReference type="PANTHER" id="PTHR23133:SF2">
    <property type="entry name" value="IMIDAZOLEGLYCEROL-PHOSPHATE DEHYDRATASE"/>
    <property type="match status" value="1"/>
</dbReference>
<comment type="similarity">
    <text evidence="6">Belongs to the imidazoleglycerol-phosphate dehydratase family.</text>
</comment>
<protein>
    <recommendedName>
        <fullName evidence="2 6">Imidazoleglycerol-phosphate dehydratase</fullName>
        <shortName evidence="6">IGPD</shortName>
        <ecNumber evidence="6">4.2.1.19</ecNumber>
    </recommendedName>
</protein>
<dbReference type="InterPro" id="IPR038494">
    <property type="entry name" value="IGPD_sf"/>
</dbReference>
<dbReference type="PROSITE" id="PS00954">
    <property type="entry name" value="IGP_DEHYDRATASE_1"/>
    <property type="match status" value="1"/>
</dbReference>
<keyword evidence="8" id="KW-1185">Reference proteome</keyword>
<comment type="subcellular location">
    <subcellularLocation>
        <location evidence="6">Cytoplasm</location>
    </subcellularLocation>
</comment>
<gene>
    <name evidence="6 7" type="primary">hisB</name>
    <name evidence="7" type="ORF">L1994_02555</name>
</gene>
<evidence type="ECO:0000256" key="4">
    <source>
        <dbReference type="ARBA" id="ARBA00023102"/>
    </source>
</evidence>
<dbReference type="Pfam" id="PF00475">
    <property type="entry name" value="IGPD"/>
    <property type="match status" value="1"/>
</dbReference>
<dbReference type="FunFam" id="3.30.230.40:FF:000001">
    <property type="entry name" value="Imidazoleglycerol-phosphate dehydratase HisB"/>
    <property type="match status" value="1"/>
</dbReference>
<keyword evidence="6" id="KW-0963">Cytoplasm</keyword>
<keyword evidence="3 6" id="KW-0028">Amino-acid biosynthesis</keyword>
<proteinExistence type="inferred from homology"/>
<dbReference type="GO" id="GO:0000105">
    <property type="term" value="P:L-histidine biosynthetic process"/>
    <property type="evidence" value="ECO:0007669"/>
    <property type="project" value="UniProtKB-UniRule"/>
</dbReference>
<dbReference type="RefSeq" id="WP_278100126.1">
    <property type="nucleotide sequence ID" value="NZ_CP091092.1"/>
</dbReference>
<dbReference type="GeneID" id="79949240"/>
<evidence type="ECO:0000313" key="7">
    <source>
        <dbReference type="EMBL" id="WFN37287.1"/>
    </source>
</evidence>
<keyword evidence="4 6" id="KW-0368">Histidine biosynthesis</keyword>
<comment type="pathway">
    <text evidence="1 6">Amino-acid biosynthesis; L-histidine biosynthesis; L-histidine from 5-phospho-alpha-D-ribose 1-diphosphate: step 6/9.</text>
</comment>
<accession>A0AAF0JMM2</accession>
<dbReference type="GO" id="GO:0004424">
    <property type="term" value="F:imidazoleglycerol-phosphate dehydratase activity"/>
    <property type="evidence" value="ECO:0007669"/>
    <property type="project" value="UniProtKB-UniRule"/>
</dbReference>
<evidence type="ECO:0000313" key="8">
    <source>
        <dbReference type="Proteomes" id="UP001218895"/>
    </source>
</evidence>
<reference evidence="7" key="1">
    <citation type="submission" date="2022-01" db="EMBL/GenBank/DDBJ databases">
        <title>Complete genome of Methanomicrobium antiquum DSM 21220.</title>
        <authorList>
            <person name="Chen S.-C."/>
            <person name="You Y.-T."/>
            <person name="Zhou Y.-Z."/>
            <person name="Lai M.-C."/>
        </authorList>
    </citation>
    <scope>NUCLEOTIDE SEQUENCE</scope>
    <source>
        <strain evidence="7">DSM 21220</strain>
    </source>
</reference>
<dbReference type="InterPro" id="IPR020565">
    <property type="entry name" value="ImidazoleglycerP_deHydtase_CS"/>
</dbReference>
<evidence type="ECO:0000256" key="6">
    <source>
        <dbReference type="HAMAP-Rule" id="MF_00076"/>
    </source>
</evidence>
<evidence type="ECO:0000256" key="1">
    <source>
        <dbReference type="ARBA" id="ARBA00005047"/>
    </source>
</evidence>
<dbReference type="InterPro" id="IPR000807">
    <property type="entry name" value="ImidazoleglycerolP_deHydtase"/>
</dbReference>
<keyword evidence="5 6" id="KW-0456">Lyase</keyword>
<dbReference type="Proteomes" id="UP001218895">
    <property type="component" value="Chromosome"/>
</dbReference>
<evidence type="ECO:0000256" key="3">
    <source>
        <dbReference type="ARBA" id="ARBA00022605"/>
    </source>
</evidence>
<evidence type="ECO:0000256" key="2">
    <source>
        <dbReference type="ARBA" id="ARBA00016664"/>
    </source>
</evidence>
<dbReference type="NCBIfam" id="NF002111">
    <property type="entry name" value="PRK00951.2-1"/>
    <property type="match status" value="1"/>
</dbReference>
<dbReference type="InterPro" id="IPR020568">
    <property type="entry name" value="Ribosomal_Su5_D2-typ_SF"/>
</dbReference>
<name>A0AAF0JMM2_9EURY</name>
<dbReference type="GO" id="GO:0005737">
    <property type="term" value="C:cytoplasm"/>
    <property type="evidence" value="ECO:0007669"/>
    <property type="project" value="UniProtKB-SubCell"/>
</dbReference>
<dbReference type="SUPFAM" id="SSF54211">
    <property type="entry name" value="Ribosomal protein S5 domain 2-like"/>
    <property type="match status" value="2"/>
</dbReference>
<dbReference type="HAMAP" id="MF_00076">
    <property type="entry name" value="HisB"/>
    <property type="match status" value="1"/>
</dbReference>
<sequence>MRSCEITRDTKETAVKLSISLDGTGIVEADTGIPFFDHMLSAFGRHGGFDLKVNVKGDLLVDYHHTIEDVGIVLGQAVLEALGDMKGIERFAHIAVPMDEAISYVTLDISKRPYLVMNGEFLGGLPFPDTLVEHFFYSFCTNAKITAHLSFSGRDSHHMCEALFKAFGVALKTASRVDSNKGIPSTKGVL</sequence>
<dbReference type="AlphaFoldDB" id="A0AAF0JMM2"/>
<comment type="catalytic activity">
    <reaction evidence="6">
        <text>D-erythro-1-(imidazol-4-yl)glycerol 3-phosphate = 3-(imidazol-4-yl)-2-oxopropyl phosphate + H2O</text>
        <dbReference type="Rhea" id="RHEA:11040"/>
        <dbReference type="ChEBI" id="CHEBI:15377"/>
        <dbReference type="ChEBI" id="CHEBI:57766"/>
        <dbReference type="ChEBI" id="CHEBI:58278"/>
        <dbReference type="EC" id="4.2.1.19"/>
    </reaction>
</comment>
<dbReference type="KEGG" id="manq:L1994_02555"/>